<dbReference type="OrthoDB" id="5450521at2"/>
<reference evidence="2 3" key="1">
    <citation type="journal article" date="2009" name="Environ. Microbiol.">
        <title>Genome sequence of Desulfobacterium autotrophicum HRM2, a marine sulfate reducer oxidizing organic carbon completely to carbon dioxide.</title>
        <authorList>
            <person name="Strittmatter A.W."/>
            <person name="Liesegang H."/>
            <person name="Rabus R."/>
            <person name="Decker I."/>
            <person name="Amann J."/>
            <person name="Andres S."/>
            <person name="Henne A."/>
            <person name="Fricke W.F."/>
            <person name="Martinez-Arias R."/>
            <person name="Bartels D."/>
            <person name="Goesmann A."/>
            <person name="Krause L."/>
            <person name="Puehler A."/>
            <person name="Klenk H.P."/>
            <person name="Richter M."/>
            <person name="Schuler M."/>
            <person name="Gloeckner F.O."/>
            <person name="Meyerdierks A."/>
            <person name="Gottschalk G."/>
            <person name="Amann R."/>
        </authorList>
    </citation>
    <scope>NUCLEOTIDE SEQUENCE [LARGE SCALE GENOMIC DNA]</scope>
    <source>
        <strain evidence="3">ATCC 43914 / DSM 3382 / HRM2</strain>
    </source>
</reference>
<protein>
    <submittedName>
        <fullName evidence="2">TmcC2</fullName>
    </submittedName>
</protein>
<feature type="transmembrane region" description="Helical" evidence="1">
    <location>
        <begin position="179"/>
        <end position="207"/>
    </location>
</feature>
<dbReference type="InterPro" id="IPR036197">
    <property type="entry name" value="NarG-like_sf"/>
</dbReference>
<accession>C0QF55</accession>
<dbReference type="SUPFAM" id="SSF103501">
    <property type="entry name" value="Respiratory nitrate reductase 1 gamma chain"/>
    <property type="match status" value="1"/>
</dbReference>
<dbReference type="EMBL" id="CP001087">
    <property type="protein sequence ID" value="ACN17556.1"/>
    <property type="molecule type" value="Genomic_DNA"/>
</dbReference>
<dbReference type="STRING" id="177437.HRM2_45000"/>
<gene>
    <name evidence="2" type="primary">tmcC2</name>
    <name evidence="2" type="ordered locus">HRM2_45000</name>
</gene>
<dbReference type="HOGENOM" id="CLU_107083_0_0_7"/>
<sequence>MLISDFIKGPMVWISFLFFLSGTLYQIITFYSLSRARQAAPRQNTLPAQEQEPSILDRTCLRYRLSKFRLTVFGRHPVMMIVTMIFHLTLIATPFFVLGHNILMDLSVDISFPSLPEMVTDLLAMVVIVCCLFFLIRRFFAPAVRAITTPSDYLMLAMVGTPFLTGIFAYHHLGNYNAMILIHMAAGEVLIMILPFSRFVHMIYFFINRFILIQQNSLGKGGSRVWR</sequence>
<dbReference type="AlphaFoldDB" id="C0QF55"/>
<feature type="transmembrane region" description="Helical" evidence="1">
    <location>
        <begin position="153"/>
        <end position="173"/>
    </location>
</feature>
<evidence type="ECO:0000256" key="1">
    <source>
        <dbReference type="SAM" id="Phobius"/>
    </source>
</evidence>
<evidence type="ECO:0000313" key="3">
    <source>
        <dbReference type="Proteomes" id="UP000000442"/>
    </source>
</evidence>
<dbReference type="Proteomes" id="UP000000442">
    <property type="component" value="Chromosome"/>
</dbReference>
<keyword evidence="3" id="KW-1185">Reference proteome</keyword>
<feature type="transmembrane region" description="Helical" evidence="1">
    <location>
        <begin position="78"/>
        <end position="102"/>
    </location>
</feature>
<dbReference type="RefSeq" id="WP_015906270.1">
    <property type="nucleotide sequence ID" value="NC_012108.1"/>
</dbReference>
<keyword evidence="1" id="KW-0812">Transmembrane</keyword>
<evidence type="ECO:0000313" key="2">
    <source>
        <dbReference type="EMBL" id="ACN17556.1"/>
    </source>
</evidence>
<name>C0QF55_DESAH</name>
<feature type="transmembrane region" description="Helical" evidence="1">
    <location>
        <begin position="12"/>
        <end position="33"/>
    </location>
</feature>
<dbReference type="KEGG" id="dat:HRM2_45000"/>
<dbReference type="eggNOG" id="COG2181">
    <property type="taxonomic scope" value="Bacteria"/>
</dbReference>
<feature type="transmembrane region" description="Helical" evidence="1">
    <location>
        <begin position="122"/>
        <end position="141"/>
    </location>
</feature>
<organism evidence="2 3">
    <name type="scientific">Desulforapulum autotrophicum (strain ATCC 43914 / DSM 3382 / VKM B-1955 / HRM2)</name>
    <name type="common">Desulfobacterium autotrophicum</name>
    <dbReference type="NCBI Taxonomy" id="177437"/>
    <lineage>
        <taxon>Bacteria</taxon>
        <taxon>Pseudomonadati</taxon>
        <taxon>Thermodesulfobacteriota</taxon>
        <taxon>Desulfobacteria</taxon>
        <taxon>Desulfobacterales</taxon>
        <taxon>Desulfobacteraceae</taxon>
        <taxon>Desulforapulum</taxon>
    </lineage>
</organism>
<dbReference type="Gene3D" id="1.20.950.20">
    <property type="entry name" value="Transmembrane di-heme cytochromes, Chain C"/>
    <property type="match status" value="1"/>
</dbReference>
<keyword evidence="1" id="KW-1133">Transmembrane helix</keyword>
<keyword evidence="1" id="KW-0472">Membrane</keyword>
<proteinExistence type="predicted"/>